<proteinExistence type="predicted"/>
<dbReference type="OrthoDB" id="653003at2"/>
<sequence>MASLPEAEIVEIRVEQVTQLFETHDPYPFRERSLDPAAEAYIVGHAESLRSRRPLHVVVHLPRRESTSAVATHLEDAITRHFSDRADATQRLLRQLFRDGRRSLVIGLTVLTLAHLGGRLAEDLPGERFSMLVAEGLIIFGWVANWRPMEIFLYDWWPIARRRNLYRRLAAASVSVTVAE</sequence>
<evidence type="ECO:0000313" key="2">
    <source>
        <dbReference type="Proteomes" id="UP000272778"/>
    </source>
</evidence>
<organism evidence="1 2">
    <name type="scientific">Paraburkholderia dinghuensis</name>
    <dbReference type="NCBI Taxonomy" id="2305225"/>
    <lineage>
        <taxon>Bacteria</taxon>
        <taxon>Pseudomonadati</taxon>
        <taxon>Pseudomonadota</taxon>
        <taxon>Betaproteobacteria</taxon>
        <taxon>Burkholderiales</taxon>
        <taxon>Burkholderiaceae</taxon>
        <taxon>Paraburkholderia</taxon>
    </lineage>
</organism>
<protein>
    <submittedName>
        <fullName evidence="1">Uncharacterized protein</fullName>
    </submittedName>
</protein>
<gene>
    <name evidence="1" type="ORF">D1Y85_17430</name>
</gene>
<name>A0A3N6N6U9_9BURK</name>
<accession>A0A3N6N6U9</accession>
<evidence type="ECO:0000313" key="1">
    <source>
        <dbReference type="EMBL" id="RQH04672.1"/>
    </source>
</evidence>
<dbReference type="Proteomes" id="UP000272778">
    <property type="component" value="Unassembled WGS sequence"/>
</dbReference>
<dbReference type="AlphaFoldDB" id="A0A3N6N6U9"/>
<keyword evidence="2" id="KW-1185">Reference proteome</keyword>
<comment type="caution">
    <text evidence="1">The sequence shown here is derived from an EMBL/GenBank/DDBJ whole genome shotgun (WGS) entry which is preliminary data.</text>
</comment>
<reference evidence="1 2" key="1">
    <citation type="submission" date="2018-11" db="EMBL/GenBank/DDBJ databases">
        <title>Paraburkholderia sp. DHOA04, isolated from soil.</title>
        <authorList>
            <person name="Gao Z.-H."/>
            <person name="Qiu L.-H."/>
            <person name="Fu J.-C."/>
        </authorList>
    </citation>
    <scope>NUCLEOTIDE SEQUENCE [LARGE SCALE GENOMIC DNA]</scope>
    <source>
        <strain evidence="1 2">DHOA04</strain>
    </source>
</reference>
<dbReference type="RefSeq" id="WP_124152325.1">
    <property type="nucleotide sequence ID" value="NZ_RQIS01000012.1"/>
</dbReference>
<dbReference type="EMBL" id="RQIS01000012">
    <property type="protein sequence ID" value="RQH04672.1"/>
    <property type="molecule type" value="Genomic_DNA"/>
</dbReference>